<keyword evidence="4" id="KW-0804">Transcription</keyword>
<keyword evidence="2" id="KW-0805">Transcription regulation</keyword>
<organism evidence="5 6">
    <name type="scientific">Pseudomonas extremorientalis</name>
    <dbReference type="NCBI Taxonomy" id="169669"/>
    <lineage>
        <taxon>Bacteria</taxon>
        <taxon>Pseudomonadati</taxon>
        <taxon>Pseudomonadota</taxon>
        <taxon>Gammaproteobacteria</taxon>
        <taxon>Pseudomonadales</taxon>
        <taxon>Pseudomonadaceae</taxon>
        <taxon>Pseudomonas</taxon>
    </lineage>
</organism>
<dbReference type="AlphaFoldDB" id="A0A1S2TJQ3"/>
<protein>
    <submittedName>
        <fullName evidence="5">LysR family transcriptional regulator</fullName>
    </submittedName>
</protein>
<comment type="caution">
    <text evidence="5">The sequence shown here is derived from an EMBL/GenBank/DDBJ whole genome shotgun (WGS) entry which is preliminary data.</text>
</comment>
<dbReference type="PANTHER" id="PTHR30346:SF30">
    <property type="entry name" value="SMALL NEUTRAL PROTEASE REGULATORY PROTEIN"/>
    <property type="match status" value="1"/>
</dbReference>
<evidence type="ECO:0000256" key="4">
    <source>
        <dbReference type="ARBA" id="ARBA00023163"/>
    </source>
</evidence>
<proteinExistence type="inferred from homology"/>
<dbReference type="EMBL" id="MDGK01000031">
    <property type="protein sequence ID" value="OIN09286.1"/>
    <property type="molecule type" value="Genomic_DNA"/>
</dbReference>
<dbReference type="InterPro" id="IPR037410">
    <property type="entry name" value="BudR_PBP2"/>
</dbReference>
<dbReference type="FunFam" id="1.10.10.10:FF:000001">
    <property type="entry name" value="LysR family transcriptional regulator"/>
    <property type="match status" value="1"/>
</dbReference>
<dbReference type="InterPro" id="IPR000847">
    <property type="entry name" value="LysR_HTH_N"/>
</dbReference>
<dbReference type="Gene3D" id="1.10.10.10">
    <property type="entry name" value="Winged helix-like DNA-binding domain superfamily/Winged helix DNA-binding domain"/>
    <property type="match status" value="1"/>
</dbReference>
<dbReference type="GO" id="GO:0032993">
    <property type="term" value="C:protein-DNA complex"/>
    <property type="evidence" value="ECO:0007669"/>
    <property type="project" value="TreeGrafter"/>
</dbReference>
<dbReference type="PRINTS" id="PR00039">
    <property type="entry name" value="HTHLYSR"/>
</dbReference>
<dbReference type="PROSITE" id="PS50931">
    <property type="entry name" value="HTH_LYSR"/>
    <property type="match status" value="1"/>
</dbReference>
<evidence type="ECO:0000256" key="2">
    <source>
        <dbReference type="ARBA" id="ARBA00023015"/>
    </source>
</evidence>
<dbReference type="InterPro" id="IPR036390">
    <property type="entry name" value="WH_DNA-bd_sf"/>
</dbReference>
<gene>
    <name evidence="5" type="ORF">BFN10_11955</name>
</gene>
<dbReference type="PANTHER" id="PTHR30346">
    <property type="entry name" value="TRANSCRIPTIONAL DUAL REGULATOR HCAR-RELATED"/>
    <property type="match status" value="1"/>
</dbReference>
<keyword evidence="3" id="KW-0238">DNA-binding</keyword>
<evidence type="ECO:0000313" key="6">
    <source>
        <dbReference type="Proteomes" id="UP000181686"/>
    </source>
</evidence>
<dbReference type="SUPFAM" id="SSF46785">
    <property type="entry name" value="Winged helix' DNA-binding domain"/>
    <property type="match status" value="1"/>
</dbReference>
<sequence length="322" mass="34971">MRTNARIDALPYLKSIPMLELRQLKAFVAIAEEGYITRAAERLGMQQPPLTRMLQSLEAELGVVLMERLPRGVRPTTAGLALLDEAREILAQADRIAEVVRRAARGERGRLAIGFTSSAALHPFVPSVLRRFRETFVGVTVVLEEAGTGELLDALIHEKLDAAFIRSPLSATQSLQDKPILVEPMLLALPTDHPLAIDPGSPLPLSALATESFVLYRRRVGLGLYDAILVACREAGFSPQVVQEAPRMTATLSLVAAGLGVSIVPASMQRLRGDGIVYRELTECRSLVAPLHLATRIDDGSAMLQRFKEMVVTAASTEADHG</sequence>
<dbReference type="InterPro" id="IPR005119">
    <property type="entry name" value="LysR_subst-bd"/>
</dbReference>
<evidence type="ECO:0000313" key="5">
    <source>
        <dbReference type="EMBL" id="OIN09286.1"/>
    </source>
</evidence>
<name>A0A1S2TJQ3_9PSED</name>
<dbReference type="Gene3D" id="3.40.190.10">
    <property type="entry name" value="Periplasmic binding protein-like II"/>
    <property type="match status" value="2"/>
</dbReference>
<dbReference type="Pfam" id="PF03466">
    <property type="entry name" value="LysR_substrate"/>
    <property type="match status" value="1"/>
</dbReference>
<evidence type="ECO:0000256" key="3">
    <source>
        <dbReference type="ARBA" id="ARBA00023125"/>
    </source>
</evidence>
<dbReference type="Pfam" id="PF00126">
    <property type="entry name" value="HTH_1"/>
    <property type="match status" value="1"/>
</dbReference>
<dbReference type="SUPFAM" id="SSF53850">
    <property type="entry name" value="Periplasmic binding protein-like II"/>
    <property type="match status" value="1"/>
</dbReference>
<dbReference type="GO" id="GO:0003677">
    <property type="term" value="F:DNA binding"/>
    <property type="evidence" value="ECO:0007669"/>
    <property type="project" value="UniProtKB-KW"/>
</dbReference>
<dbReference type="CDD" id="cd08451">
    <property type="entry name" value="PBP2_BudR"/>
    <property type="match status" value="1"/>
</dbReference>
<dbReference type="GO" id="GO:0003700">
    <property type="term" value="F:DNA-binding transcription factor activity"/>
    <property type="evidence" value="ECO:0007669"/>
    <property type="project" value="InterPro"/>
</dbReference>
<comment type="similarity">
    <text evidence="1">Belongs to the LysR transcriptional regulatory family.</text>
</comment>
<dbReference type="Proteomes" id="UP000181686">
    <property type="component" value="Unassembled WGS sequence"/>
</dbReference>
<evidence type="ECO:0000256" key="1">
    <source>
        <dbReference type="ARBA" id="ARBA00009437"/>
    </source>
</evidence>
<reference evidence="5 6" key="1">
    <citation type="submission" date="2016-08" db="EMBL/GenBank/DDBJ databases">
        <title>Draft genome sequence of the type strain of Pseudomonas extremorientalis LMG 19695T isolated from drinking water reservoir.</title>
        <authorList>
            <person name="Tambong J.T."/>
        </authorList>
    </citation>
    <scope>NUCLEOTIDE SEQUENCE [LARGE SCALE GENOMIC DNA]</scope>
    <source>
        <strain evidence="5 6">LMG 19695</strain>
    </source>
</reference>
<accession>A0A1S2TJQ3</accession>
<dbReference type="InterPro" id="IPR036388">
    <property type="entry name" value="WH-like_DNA-bd_sf"/>
</dbReference>